<organism evidence="17 18">
    <name type="scientific">Alosa alosa</name>
    <name type="common">allis shad</name>
    <dbReference type="NCBI Taxonomy" id="278164"/>
    <lineage>
        <taxon>Eukaryota</taxon>
        <taxon>Metazoa</taxon>
        <taxon>Chordata</taxon>
        <taxon>Craniata</taxon>
        <taxon>Vertebrata</taxon>
        <taxon>Euteleostomi</taxon>
        <taxon>Actinopterygii</taxon>
        <taxon>Neopterygii</taxon>
        <taxon>Teleostei</taxon>
        <taxon>Clupei</taxon>
        <taxon>Clupeiformes</taxon>
        <taxon>Clupeoidei</taxon>
        <taxon>Clupeidae</taxon>
        <taxon>Alosa</taxon>
    </lineage>
</organism>
<feature type="disulfide bond" evidence="12">
    <location>
        <begin position="507"/>
        <end position="516"/>
    </location>
</feature>
<evidence type="ECO:0000256" key="9">
    <source>
        <dbReference type="ARBA" id="ARBA00023157"/>
    </source>
</evidence>
<feature type="coiled-coil region" evidence="13">
    <location>
        <begin position="1060"/>
        <end position="1094"/>
    </location>
</feature>
<evidence type="ECO:0000256" key="10">
    <source>
        <dbReference type="ARBA" id="ARBA00023180"/>
    </source>
</evidence>
<evidence type="ECO:0008006" key="19">
    <source>
        <dbReference type="Google" id="ProtNLM"/>
    </source>
</evidence>
<dbReference type="CDD" id="cd00055">
    <property type="entry name" value="EGF_Lam"/>
    <property type="match status" value="6"/>
</dbReference>
<evidence type="ECO:0000256" key="5">
    <source>
        <dbReference type="ARBA" id="ARBA00022737"/>
    </source>
</evidence>
<feature type="coiled-coil region" evidence="13">
    <location>
        <begin position="822"/>
        <end position="863"/>
    </location>
</feature>
<dbReference type="InterPro" id="IPR002049">
    <property type="entry name" value="LE_dom"/>
</dbReference>
<dbReference type="GO" id="GO:0016477">
    <property type="term" value="P:cell migration"/>
    <property type="evidence" value="ECO:0007669"/>
    <property type="project" value="TreeGrafter"/>
</dbReference>
<keyword evidence="11 12" id="KW-0424">Laminin EGF-like domain</keyword>
<dbReference type="Pfam" id="PF24973">
    <property type="entry name" value="EGF_LMN_ATRN"/>
    <property type="match status" value="1"/>
</dbReference>
<dbReference type="FunFam" id="2.170.300.10:FF:000001">
    <property type="entry name" value="Laminin subunit beta-1"/>
    <property type="match status" value="1"/>
</dbReference>
<evidence type="ECO:0000256" key="6">
    <source>
        <dbReference type="ARBA" id="ARBA00022869"/>
    </source>
</evidence>
<dbReference type="Pfam" id="PF00055">
    <property type="entry name" value="Laminin_N"/>
    <property type="match status" value="1"/>
</dbReference>
<proteinExistence type="predicted"/>
<protein>
    <recommendedName>
        <fullName evidence="19">Laminin subunit beta-3</fullName>
    </recommendedName>
</protein>
<evidence type="ECO:0000256" key="11">
    <source>
        <dbReference type="ARBA" id="ARBA00023292"/>
    </source>
</evidence>
<dbReference type="GO" id="GO:0034446">
    <property type="term" value="P:substrate adhesion-dependent cell spreading"/>
    <property type="evidence" value="ECO:0007669"/>
    <property type="project" value="TreeGrafter"/>
</dbReference>
<evidence type="ECO:0000256" key="7">
    <source>
        <dbReference type="ARBA" id="ARBA00022889"/>
    </source>
</evidence>
<feature type="chain" id="PRO_5043786859" description="Laminin subunit beta-3" evidence="14">
    <location>
        <begin position="20"/>
        <end position="1169"/>
    </location>
</feature>
<dbReference type="PROSITE" id="PS50027">
    <property type="entry name" value="EGF_LAM_2"/>
    <property type="match status" value="4"/>
</dbReference>
<dbReference type="PANTHER" id="PTHR10574:SF268">
    <property type="entry name" value="LAMININ SUBUNIT BETA-3"/>
    <property type="match status" value="1"/>
</dbReference>
<feature type="disulfide bond" evidence="12">
    <location>
        <begin position="407"/>
        <end position="416"/>
    </location>
</feature>
<evidence type="ECO:0000256" key="3">
    <source>
        <dbReference type="ARBA" id="ARBA00022530"/>
    </source>
</evidence>
<dbReference type="Gene3D" id="2.60.120.260">
    <property type="entry name" value="Galactose-binding domain-like"/>
    <property type="match status" value="1"/>
</dbReference>
<evidence type="ECO:0000256" key="8">
    <source>
        <dbReference type="ARBA" id="ARBA00023054"/>
    </source>
</evidence>
<dbReference type="AlphaFoldDB" id="A0AAV6GI54"/>
<feature type="disulfide bond" evidence="12">
    <location>
        <begin position="439"/>
        <end position="456"/>
    </location>
</feature>
<accession>A0AAV6GI54</accession>
<dbReference type="PRINTS" id="PR00011">
    <property type="entry name" value="EGFLAMININ"/>
</dbReference>
<evidence type="ECO:0000256" key="12">
    <source>
        <dbReference type="PROSITE-ProRule" id="PRU00460"/>
    </source>
</evidence>
<keyword evidence="6" id="KW-0084">Basement membrane</keyword>
<keyword evidence="18" id="KW-1185">Reference proteome</keyword>
<feature type="domain" description="Laminin EGF-like" evidence="15">
    <location>
        <begin position="385"/>
        <end position="436"/>
    </location>
</feature>
<feature type="disulfide bond" evidence="12">
    <location>
        <begin position="488"/>
        <end position="505"/>
    </location>
</feature>
<feature type="disulfide bond" evidence="12">
    <location>
        <begin position="437"/>
        <end position="449"/>
    </location>
</feature>
<dbReference type="Gene3D" id="2.170.300.10">
    <property type="entry name" value="Tie2 ligand-binding domain superfamily"/>
    <property type="match status" value="1"/>
</dbReference>
<sequence length="1169" mass="127723">MMKTWILLQVAALAAVCLAQQDCSRGACYPPMGDLLIGREQQLHATSTCGLTGTEVFCTPYGQWKMKCCPCDSRNPQARHAHTIQNVLSTAGEQRWWMSRKDTSPVSIQFDLPHMFQLDNLIMSFKGPRPDALVIERTTDGGRTWQPARYMATDCRSSFPQVLQPRGTRPNPGPALGEASCYTLSPPPANPYVDQKIYFSPLRQYSELNYPNSYKIEAVSGFNGLRINLTQLGQVANMPGRSLSRYFALREMRVIGTCFCHGHANRCLPVTNSNQLPETQVNARCECQHNTVGMNCERCADLFNDIPWKPAGENSPNICQRCECNNHAQRCRFDPVRYEATNRVSGGVCENCLHHTTGSNCERCAPNYYPNPYSSMDRPDACLRCSCNAAGSENGGQCGGNNGACRCKANVEGPNCDRCKSGYYGLSASNPLGCSKCDCAVAGSRYQSCDPVTGQCPCLPNVQGMNCDRCAVGFWNPNSPSGCQPCDCHPTNAIGDTCDQLTGQCQCRSGFAGRACSGCPDLYYGDPNTGCRVCQCDPQGTASCDQRTGACVCFPGVTGVRCDSCSRGRCENFPNCPTCPSCFFDLDAQLGNLFLTVRRLSDSIPGRGDSSGPLPGNLGLRFSALEDSLRVIREQLALPTDSTDKLDRNLRELSRLRDQVNRLTGDLSGSWQGIDLKPQLDELQRLLDSLSILYNAKKNALLNSVTDNSKGAFDAIKKAYEDSNDAVKQAESTGKTVKNSSDLRQDALDMQNRVQPANTKDLNKLKEQLATKPNLTPTAVQVCGSKRTESCTPEQCDGELCSPDSARSCLLGEVCVGALPTAGKAQRDTEDVKAKLQELSQNLTEANAQMQDTQEKANQVRLTTDEMTNQIKKARDDLEVDLQETRNFVRQLKDFLSDPSTDPNRIDEVSEEILNAKLPLSLDALKKKLQELQGLAAGLPDSSKVLEESQPQLDQAKKLLEEAQNARDAARGVKDDVAGLLDGLAEVERSLDEMEEKVAQTTTILDGVNPEKVKADLDEAVGGLGEVTDTVGTSIPEEMTDLKDLAKHNDELAQKGLEDAQNAQKAADDITTNLVVLEDKLEELLKAAEDAGDVGEAGKTLQKLKEDTSKLLNETAHIKQTLDEKESSIKQAADEFNQKSLLLPDLEAKVQNLIKEIRSEADLHSICIA</sequence>
<keyword evidence="2" id="KW-0964">Secreted</keyword>
<keyword evidence="4 14" id="KW-0732">Signal</keyword>
<evidence type="ECO:0000256" key="2">
    <source>
        <dbReference type="ARBA" id="ARBA00022525"/>
    </source>
</evidence>
<dbReference type="FunFam" id="2.10.25.10:FF:000090">
    <property type="entry name" value="laminin subunit alpha"/>
    <property type="match status" value="2"/>
</dbReference>
<feature type="coiled-coil region" evidence="13">
    <location>
        <begin position="643"/>
        <end position="700"/>
    </location>
</feature>
<feature type="disulfide bond" evidence="12">
    <location>
        <begin position="565"/>
        <end position="579"/>
    </location>
</feature>
<feature type="disulfide bond" evidence="12">
    <location>
        <begin position="486"/>
        <end position="498"/>
    </location>
</feature>
<feature type="domain" description="Laminin EGF-like" evidence="15">
    <location>
        <begin position="534"/>
        <end position="581"/>
    </location>
</feature>
<evidence type="ECO:0000313" key="18">
    <source>
        <dbReference type="Proteomes" id="UP000823561"/>
    </source>
</evidence>
<dbReference type="SMART" id="SM00180">
    <property type="entry name" value="EGF_Lam"/>
    <property type="match status" value="6"/>
</dbReference>
<feature type="domain" description="Laminin EGF-like" evidence="15">
    <location>
        <begin position="437"/>
        <end position="485"/>
    </location>
</feature>
<dbReference type="PROSITE" id="PS51117">
    <property type="entry name" value="LAMININ_NTER"/>
    <property type="match status" value="1"/>
</dbReference>
<dbReference type="SMART" id="SM00136">
    <property type="entry name" value="LamNT"/>
    <property type="match status" value="1"/>
</dbReference>
<evidence type="ECO:0000259" key="15">
    <source>
        <dbReference type="PROSITE" id="PS50027"/>
    </source>
</evidence>
<dbReference type="GO" id="GO:0009888">
    <property type="term" value="P:tissue development"/>
    <property type="evidence" value="ECO:0007669"/>
    <property type="project" value="TreeGrafter"/>
</dbReference>
<dbReference type="SUPFAM" id="SSF57196">
    <property type="entry name" value="EGF/Laminin"/>
    <property type="match status" value="5"/>
</dbReference>
<name>A0AAV6GI54_9TELE</name>
<evidence type="ECO:0000256" key="1">
    <source>
        <dbReference type="ARBA" id="ARBA00004302"/>
    </source>
</evidence>
<feature type="coiled-coil region" evidence="13">
    <location>
        <begin position="946"/>
        <end position="1004"/>
    </location>
</feature>
<comment type="caution">
    <text evidence="12">Lacks conserved residue(s) required for the propagation of feature annotation.</text>
</comment>
<dbReference type="EMBL" id="JADWDJ010000010">
    <property type="protein sequence ID" value="KAG5274590.1"/>
    <property type="molecule type" value="Genomic_DNA"/>
</dbReference>
<reference evidence="17" key="1">
    <citation type="submission" date="2020-10" db="EMBL/GenBank/DDBJ databases">
        <title>Chromosome-scale genome assembly of the Allis shad, Alosa alosa.</title>
        <authorList>
            <person name="Margot Z."/>
            <person name="Christophe K."/>
            <person name="Cabau C."/>
            <person name="Louis A."/>
            <person name="Berthelot C."/>
            <person name="Parey E."/>
            <person name="Roest Crollius H."/>
            <person name="Montfort J."/>
            <person name="Robinson-Rechavi M."/>
            <person name="Bucao C."/>
            <person name="Bouchez O."/>
            <person name="Gislard M."/>
            <person name="Lluch J."/>
            <person name="Milhes M."/>
            <person name="Lampietro C."/>
            <person name="Lopez Roques C."/>
            <person name="Donnadieu C."/>
            <person name="Braasch I."/>
            <person name="Desvignes T."/>
            <person name="Postlethwait J."/>
            <person name="Bobe J."/>
            <person name="Guiguen Y."/>
        </authorList>
    </citation>
    <scope>NUCLEOTIDE SEQUENCE</scope>
    <source>
        <strain evidence="17">M-15738</strain>
        <tissue evidence="17">Blood</tissue>
    </source>
</reference>
<evidence type="ECO:0000256" key="14">
    <source>
        <dbReference type="SAM" id="SignalP"/>
    </source>
</evidence>
<dbReference type="Gene3D" id="2.10.25.10">
    <property type="entry name" value="Laminin"/>
    <property type="match status" value="4"/>
</dbReference>
<dbReference type="GO" id="GO:0007411">
    <property type="term" value="P:axon guidance"/>
    <property type="evidence" value="ECO:0007669"/>
    <property type="project" value="TreeGrafter"/>
</dbReference>
<dbReference type="InterPro" id="IPR050440">
    <property type="entry name" value="Laminin/Netrin_ECM"/>
</dbReference>
<feature type="domain" description="Laminin N-terminal" evidence="16">
    <location>
        <begin position="24"/>
        <end position="257"/>
    </location>
</feature>
<evidence type="ECO:0000256" key="4">
    <source>
        <dbReference type="ARBA" id="ARBA00022729"/>
    </source>
</evidence>
<gene>
    <name evidence="17" type="ORF">AALO_G00137970</name>
</gene>
<dbReference type="GO" id="GO:0070831">
    <property type="term" value="P:basement membrane assembly"/>
    <property type="evidence" value="ECO:0007669"/>
    <property type="project" value="TreeGrafter"/>
</dbReference>
<evidence type="ECO:0000313" key="17">
    <source>
        <dbReference type="EMBL" id="KAG5274590.1"/>
    </source>
</evidence>
<feature type="signal peptide" evidence="14">
    <location>
        <begin position="1"/>
        <end position="19"/>
    </location>
</feature>
<dbReference type="InterPro" id="IPR056863">
    <property type="entry name" value="LMN_ATRN_NET-like_EGF"/>
</dbReference>
<keyword evidence="7" id="KW-0130">Cell adhesion</keyword>
<feature type="disulfide bond" evidence="12">
    <location>
        <begin position="458"/>
        <end position="467"/>
    </location>
</feature>
<dbReference type="Pfam" id="PF23219">
    <property type="entry name" value="LAMB1"/>
    <property type="match status" value="1"/>
</dbReference>
<dbReference type="PANTHER" id="PTHR10574">
    <property type="entry name" value="NETRIN/LAMININ-RELATED"/>
    <property type="match status" value="1"/>
</dbReference>
<keyword evidence="3" id="KW-0272">Extracellular matrix</keyword>
<keyword evidence="8 13" id="KW-0175">Coiled coil</keyword>
<evidence type="ECO:0000259" key="16">
    <source>
        <dbReference type="PROSITE" id="PS51117"/>
    </source>
</evidence>
<dbReference type="GO" id="GO:0009887">
    <property type="term" value="P:animal organ morphogenesis"/>
    <property type="evidence" value="ECO:0007669"/>
    <property type="project" value="TreeGrafter"/>
</dbReference>
<dbReference type="Pfam" id="PF00053">
    <property type="entry name" value="EGF_laminin"/>
    <property type="match status" value="5"/>
</dbReference>
<dbReference type="InterPro" id="IPR056558">
    <property type="entry name" value="LAMB1-4_helical"/>
</dbReference>
<dbReference type="Proteomes" id="UP000823561">
    <property type="component" value="Chromosome 10"/>
</dbReference>
<feature type="domain" description="Laminin EGF-like" evidence="15">
    <location>
        <begin position="486"/>
        <end position="533"/>
    </location>
</feature>
<dbReference type="FunFam" id="2.10.25.10:FF:000074">
    <property type="entry name" value="Laminin subunit alpha"/>
    <property type="match status" value="1"/>
</dbReference>
<keyword evidence="9 12" id="KW-1015">Disulfide bond</keyword>
<keyword evidence="5" id="KW-0677">Repeat</keyword>
<keyword evidence="10" id="KW-0325">Glycoprotein</keyword>
<dbReference type="InterPro" id="IPR008211">
    <property type="entry name" value="Laminin_N"/>
</dbReference>
<comment type="caution">
    <text evidence="17">The sequence shown here is derived from an EMBL/GenBank/DDBJ whole genome shotgun (WGS) entry which is preliminary data.</text>
</comment>
<evidence type="ECO:0000256" key="13">
    <source>
        <dbReference type="SAM" id="Coils"/>
    </source>
</evidence>
<dbReference type="PROSITE" id="PS01248">
    <property type="entry name" value="EGF_LAM_1"/>
    <property type="match status" value="2"/>
</dbReference>
<dbReference type="FunFam" id="2.60.120.260:FF:000073">
    <property type="entry name" value="Laminin subunit beta 3"/>
    <property type="match status" value="1"/>
</dbReference>
<feature type="disulfide bond" evidence="12">
    <location>
        <begin position="553"/>
        <end position="562"/>
    </location>
</feature>
<dbReference type="GO" id="GO:0043256">
    <property type="term" value="C:laminin complex"/>
    <property type="evidence" value="ECO:0007669"/>
    <property type="project" value="TreeGrafter"/>
</dbReference>
<comment type="subcellular location">
    <subcellularLocation>
        <location evidence="1">Secreted</location>
        <location evidence="1">Extracellular space</location>
        <location evidence="1">Extracellular matrix</location>
        <location evidence="1">Basement membrane</location>
    </subcellularLocation>
</comment>